<keyword evidence="5" id="KW-1185">Reference proteome</keyword>
<dbReference type="SUPFAM" id="SSF46689">
    <property type="entry name" value="Homeodomain-like"/>
    <property type="match status" value="1"/>
</dbReference>
<organism evidence="4 5">
    <name type="scientific">Collibacillus ludicampi</name>
    <dbReference type="NCBI Taxonomy" id="2771369"/>
    <lineage>
        <taxon>Bacteria</taxon>
        <taxon>Bacillati</taxon>
        <taxon>Bacillota</taxon>
        <taxon>Bacilli</taxon>
        <taxon>Bacillales</taxon>
        <taxon>Alicyclobacillaceae</taxon>
        <taxon>Collibacillus</taxon>
    </lineage>
</organism>
<feature type="domain" description="HTH tetR-type" evidence="3">
    <location>
        <begin position="9"/>
        <end position="69"/>
    </location>
</feature>
<evidence type="ECO:0000313" key="5">
    <source>
        <dbReference type="Proteomes" id="UP001057291"/>
    </source>
</evidence>
<accession>A0AAV4LFL3</accession>
<protein>
    <submittedName>
        <fullName evidence="4">TetR family transcriptional regulator</fullName>
    </submittedName>
</protein>
<evidence type="ECO:0000259" key="3">
    <source>
        <dbReference type="PROSITE" id="PS50977"/>
    </source>
</evidence>
<dbReference type="GO" id="GO:0003677">
    <property type="term" value="F:DNA binding"/>
    <property type="evidence" value="ECO:0007669"/>
    <property type="project" value="UniProtKB-UniRule"/>
</dbReference>
<dbReference type="Proteomes" id="UP001057291">
    <property type="component" value="Unassembled WGS sequence"/>
</dbReference>
<dbReference type="PROSITE" id="PS50977">
    <property type="entry name" value="HTH_TETR_2"/>
    <property type="match status" value="1"/>
</dbReference>
<name>A0AAV4LFL3_9BACL</name>
<feature type="DNA-binding region" description="H-T-H motif" evidence="2">
    <location>
        <begin position="32"/>
        <end position="51"/>
    </location>
</feature>
<dbReference type="Pfam" id="PF00440">
    <property type="entry name" value="TetR_N"/>
    <property type="match status" value="1"/>
</dbReference>
<dbReference type="EMBL" id="BOQE01000001">
    <property type="protein sequence ID" value="GIM46553.1"/>
    <property type="molecule type" value="Genomic_DNA"/>
</dbReference>
<evidence type="ECO:0000256" key="1">
    <source>
        <dbReference type="ARBA" id="ARBA00023125"/>
    </source>
</evidence>
<keyword evidence="1 2" id="KW-0238">DNA-binding</keyword>
<dbReference type="Gene3D" id="1.10.357.10">
    <property type="entry name" value="Tetracycline Repressor, domain 2"/>
    <property type="match status" value="1"/>
</dbReference>
<reference evidence="4" key="1">
    <citation type="journal article" date="2023" name="Int. J. Syst. Evol. Microbiol.">
        <title>Collibacillus ludicampi gen. nov., sp. nov., a new soil bacterium of the family Alicyclobacillaceae.</title>
        <authorList>
            <person name="Jojima T."/>
            <person name="Ioku Y."/>
            <person name="Fukuta Y."/>
            <person name="Shirasaka N."/>
            <person name="Matsumura Y."/>
            <person name="Mori M."/>
        </authorList>
    </citation>
    <scope>NUCLEOTIDE SEQUENCE</scope>
    <source>
        <strain evidence="4">TP075</strain>
    </source>
</reference>
<dbReference type="InterPro" id="IPR009057">
    <property type="entry name" value="Homeodomain-like_sf"/>
</dbReference>
<dbReference type="AlphaFoldDB" id="A0AAV4LFL3"/>
<proteinExistence type="predicted"/>
<evidence type="ECO:0000256" key="2">
    <source>
        <dbReference type="PROSITE-ProRule" id="PRU00335"/>
    </source>
</evidence>
<dbReference type="InterPro" id="IPR001647">
    <property type="entry name" value="HTH_TetR"/>
</dbReference>
<gene>
    <name evidence="4" type="ORF">DNHGIG_21020</name>
</gene>
<comment type="caution">
    <text evidence="4">The sequence shown here is derived from an EMBL/GenBank/DDBJ whole genome shotgun (WGS) entry which is preliminary data.</text>
</comment>
<sequence length="224" mass="26139">MDKKNIQRIRIMQYFIEATVKIIKEEGIENVTIRKIADLAGYNSATIYNYFQEVSHLIFFAAMTFLKEYTDALPRYIAQGNSPLEKYILIWECFCKYSFAEPKIYHAIFSSDLGGQPEDLIQKYYTIFPTDITDLPEELIPMVLESNLTKRGRIALERCVKEGYIKEENAEEINEMATLVWQGMLTLLLNKRRNLSPNEAAQVVMNYIRQIVLNANHFEFPARQ</sequence>
<evidence type="ECO:0000313" key="4">
    <source>
        <dbReference type="EMBL" id="GIM46553.1"/>
    </source>
</evidence>